<gene>
    <name evidence="2" type="ORF">ACFQU8_07735</name>
</gene>
<sequence length="269" mass="30671">MNYIKYLESEDGTKLYTKVNDVAVPKANLIISHGIAEHLDRYDQVADFFQTNHINVIRYDQRGHGRSGGKSTYYSRVDEITEDLDAIVTYTRANYSGKIFLLGHSMGGYTVSLYGTKYPNKIDGYITSGAATRMNNSPFGEIDTSLSDDYYVENALADGVCSDQEVAEKYEYDDLVSKKIAMGLIYRLAEGIEFLKQNPESFVDPILIMHGRHDGLVSTEDSFQFYREIASKDKSLRIYDGLEHEILNESSYNHTIFNDMLNWINTYLE</sequence>
<dbReference type="EMBL" id="JBHTGR010000015">
    <property type="protein sequence ID" value="MFC7747126.1"/>
    <property type="molecule type" value="Genomic_DNA"/>
</dbReference>
<reference evidence="3" key="1">
    <citation type="journal article" date="2019" name="Int. J. Syst. Evol. Microbiol.">
        <title>The Global Catalogue of Microorganisms (GCM) 10K type strain sequencing project: providing services to taxonomists for standard genome sequencing and annotation.</title>
        <authorList>
            <consortium name="The Broad Institute Genomics Platform"/>
            <consortium name="The Broad Institute Genome Sequencing Center for Infectious Disease"/>
            <person name="Wu L."/>
            <person name="Ma J."/>
        </authorList>
    </citation>
    <scope>NUCLEOTIDE SEQUENCE [LARGE SCALE GENOMIC DNA]</scope>
    <source>
        <strain evidence="3">JCM 30234</strain>
    </source>
</reference>
<proteinExistence type="predicted"/>
<evidence type="ECO:0000313" key="2">
    <source>
        <dbReference type="EMBL" id="MFC7747126.1"/>
    </source>
</evidence>
<keyword evidence="2" id="KW-0378">Hydrolase</keyword>
<dbReference type="PANTHER" id="PTHR11614">
    <property type="entry name" value="PHOSPHOLIPASE-RELATED"/>
    <property type="match status" value="1"/>
</dbReference>
<dbReference type="Pfam" id="PF12146">
    <property type="entry name" value="Hydrolase_4"/>
    <property type="match status" value="1"/>
</dbReference>
<dbReference type="Proteomes" id="UP001596620">
    <property type="component" value="Unassembled WGS sequence"/>
</dbReference>
<protein>
    <submittedName>
        <fullName evidence="2">Alpha/beta hydrolase</fullName>
    </submittedName>
</protein>
<dbReference type="InterPro" id="IPR000073">
    <property type="entry name" value="AB_hydrolase_1"/>
</dbReference>
<keyword evidence="3" id="KW-1185">Reference proteome</keyword>
<comment type="caution">
    <text evidence="2">The sequence shown here is derived from an EMBL/GenBank/DDBJ whole genome shotgun (WGS) entry which is preliminary data.</text>
</comment>
<evidence type="ECO:0000259" key="1">
    <source>
        <dbReference type="Pfam" id="PF12146"/>
    </source>
</evidence>
<feature type="domain" description="Serine aminopeptidase S33" evidence="1">
    <location>
        <begin position="25"/>
        <end position="250"/>
    </location>
</feature>
<dbReference type="SUPFAM" id="SSF53474">
    <property type="entry name" value="alpha/beta-Hydrolases"/>
    <property type="match status" value="1"/>
</dbReference>
<dbReference type="InterPro" id="IPR022742">
    <property type="entry name" value="Hydrolase_4"/>
</dbReference>
<dbReference type="InterPro" id="IPR051044">
    <property type="entry name" value="MAG_DAG_Lipase"/>
</dbReference>
<organism evidence="2 3">
    <name type="scientific">Lentibacillus kimchii</name>
    <dbReference type="NCBI Taxonomy" id="1542911"/>
    <lineage>
        <taxon>Bacteria</taxon>
        <taxon>Bacillati</taxon>
        <taxon>Bacillota</taxon>
        <taxon>Bacilli</taxon>
        <taxon>Bacillales</taxon>
        <taxon>Bacillaceae</taxon>
        <taxon>Lentibacillus</taxon>
    </lineage>
</organism>
<name>A0ABW2UWY1_9BACI</name>
<evidence type="ECO:0000313" key="3">
    <source>
        <dbReference type="Proteomes" id="UP001596620"/>
    </source>
</evidence>
<dbReference type="GO" id="GO:0016787">
    <property type="term" value="F:hydrolase activity"/>
    <property type="evidence" value="ECO:0007669"/>
    <property type="project" value="UniProtKB-KW"/>
</dbReference>
<dbReference type="RefSeq" id="WP_382358646.1">
    <property type="nucleotide sequence ID" value="NZ_JBHTGR010000015.1"/>
</dbReference>
<dbReference type="InterPro" id="IPR029058">
    <property type="entry name" value="AB_hydrolase_fold"/>
</dbReference>
<accession>A0ABW2UWY1</accession>
<dbReference type="Gene3D" id="3.40.50.1820">
    <property type="entry name" value="alpha/beta hydrolase"/>
    <property type="match status" value="1"/>
</dbReference>
<dbReference type="PRINTS" id="PR00111">
    <property type="entry name" value="ABHYDROLASE"/>
</dbReference>